<dbReference type="AlphaFoldDB" id="A0A7S2U6Y8"/>
<evidence type="ECO:0008006" key="5">
    <source>
        <dbReference type="Google" id="ProtNLM"/>
    </source>
</evidence>
<feature type="domain" description="GmrSD restriction endonucleases C-terminal" evidence="3">
    <location>
        <begin position="572"/>
        <end position="662"/>
    </location>
</feature>
<dbReference type="Pfam" id="PF07510">
    <property type="entry name" value="GmrSD_C"/>
    <property type="match status" value="1"/>
</dbReference>
<protein>
    <recommendedName>
        <fullName evidence="5">DUF262 domain-containing protein</fullName>
    </recommendedName>
</protein>
<reference evidence="4" key="1">
    <citation type="submission" date="2021-01" db="EMBL/GenBank/DDBJ databases">
        <authorList>
            <person name="Corre E."/>
            <person name="Pelletier E."/>
            <person name="Niang G."/>
            <person name="Scheremetjew M."/>
            <person name="Finn R."/>
            <person name="Kale V."/>
            <person name="Holt S."/>
            <person name="Cochrane G."/>
            <person name="Meng A."/>
            <person name="Brown T."/>
            <person name="Cohen L."/>
        </authorList>
    </citation>
    <scope>NUCLEOTIDE SEQUENCE</scope>
    <source>
        <strain evidence="4">CCMP2084</strain>
    </source>
</reference>
<dbReference type="InterPro" id="IPR011089">
    <property type="entry name" value="GmrSD_C"/>
</dbReference>
<proteinExistence type="predicted"/>
<feature type="signal peptide" evidence="1">
    <location>
        <begin position="1"/>
        <end position="21"/>
    </location>
</feature>
<evidence type="ECO:0000256" key="1">
    <source>
        <dbReference type="SAM" id="SignalP"/>
    </source>
</evidence>
<name>A0A7S2U6Y8_9STRA</name>
<dbReference type="InterPro" id="IPR004919">
    <property type="entry name" value="GmrSD_N"/>
</dbReference>
<evidence type="ECO:0000259" key="3">
    <source>
        <dbReference type="Pfam" id="PF07510"/>
    </source>
</evidence>
<accession>A0A7S2U6Y8</accession>
<keyword evidence="1" id="KW-0732">Signal</keyword>
<feature type="chain" id="PRO_5030572417" description="DUF262 domain-containing protein" evidence="1">
    <location>
        <begin position="22"/>
        <end position="674"/>
    </location>
</feature>
<evidence type="ECO:0000313" key="4">
    <source>
        <dbReference type="EMBL" id="CAD9810450.1"/>
    </source>
</evidence>
<dbReference type="EMBL" id="HBHQ01003456">
    <property type="protein sequence ID" value="CAD9810450.1"/>
    <property type="molecule type" value="Transcribed_RNA"/>
</dbReference>
<feature type="domain" description="GmrSD restriction endonucleases N-terminal" evidence="2">
    <location>
        <begin position="99"/>
        <end position="278"/>
    </location>
</feature>
<organism evidence="4">
    <name type="scientific">Attheya septentrionalis</name>
    <dbReference type="NCBI Taxonomy" id="420275"/>
    <lineage>
        <taxon>Eukaryota</taxon>
        <taxon>Sar</taxon>
        <taxon>Stramenopiles</taxon>
        <taxon>Ochrophyta</taxon>
        <taxon>Bacillariophyta</taxon>
        <taxon>Coscinodiscophyceae</taxon>
        <taxon>Chaetocerotophycidae</taxon>
        <taxon>Chaetocerotales</taxon>
        <taxon>Attheyaceae</taxon>
        <taxon>Attheya</taxon>
    </lineage>
</organism>
<dbReference type="PANTHER" id="PTHR35149:SF2">
    <property type="entry name" value="DUF262 DOMAIN-CONTAINING PROTEIN"/>
    <property type="match status" value="1"/>
</dbReference>
<gene>
    <name evidence="4" type="ORF">ASEP1449_LOCUS2273</name>
</gene>
<sequence>MGYRLLILAYLAVCLARYTDGFSFNPLPSRVQHRPAFSKTRTLGKTDDSETASGGLDVPFFASFSASGDLGTTTVTTRVPLGTLFDSRDYIFCTATNVRGYEWTLKETDQLFDDLSDVAVGSSPNAHRGDYELSQIVLVPTEWDRTLYGIGNRYDVHDGQQRLVTLCLLLGALRESFRNESGMAATVEELTSMLNPPKVRKEPVLRIALRKRDNDILSRILLPDLIDDGDNTPYLNLPQTKECKVLTLANKRILENFNRLLSRATDLTKEARLKLLDYLVEHVYLLVCVPETAMIARNIVMSQGKGMDNEPIDDFKGLVCFRYTSKEDDMYSTFDKWDELAGLPDDNAAVGRDIVASACLLRATADLRSKIRRNDEVFALENWLRKDLIQNGYEGKEFFQKQVQPASLALKRFRDGSYDAFSWSNNSNGKLRDTITMRLRFLRRLTANVASTKELEMLILELLLRGGGTQGHKALSLKHLDEYLHAVEVAALWMITDSPSPVQRYQRCFDILDAINDESEDLKLSEEENSNLKNVLVSFEFGATATGKKTALALLERLNSFVLIDSGLETLPESSAKQVEHILPANTSGKYWKEHWPSESDKDEWTHRLGNMVLLSQKATVTKMRKGYTDKLQRYEAEVWPLTRGLSKVNAWDKEALLEQQQLYNGLIFMAWGL</sequence>
<dbReference type="PANTHER" id="PTHR35149">
    <property type="entry name" value="SLL5132 PROTEIN"/>
    <property type="match status" value="1"/>
</dbReference>
<dbReference type="Pfam" id="PF03235">
    <property type="entry name" value="GmrSD_N"/>
    <property type="match status" value="1"/>
</dbReference>
<evidence type="ECO:0000259" key="2">
    <source>
        <dbReference type="Pfam" id="PF03235"/>
    </source>
</evidence>